<gene>
    <name evidence="2" type="ORF">SAMN04487948_10911</name>
</gene>
<proteinExistence type="predicted"/>
<feature type="transmembrane region" description="Helical" evidence="1">
    <location>
        <begin position="80"/>
        <end position="99"/>
    </location>
</feature>
<name>A0A1H8TZ66_9EURY</name>
<accession>A0A1H8TZ66</accession>
<keyword evidence="1" id="KW-1133">Transmembrane helix</keyword>
<evidence type="ECO:0000313" key="3">
    <source>
        <dbReference type="Proteomes" id="UP000199126"/>
    </source>
</evidence>
<feature type="transmembrane region" description="Helical" evidence="1">
    <location>
        <begin position="45"/>
        <end position="68"/>
    </location>
</feature>
<dbReference type="RefSeq" id="WP_089825654.1">
    <property type="nucleotide sequence ID" value="NZ_FODV01000009.1"/>
</dbReference>
<feature type="transmembrane region" description="Helical" evidence="1">
    <location>
        <begin position="105"/>
        <end position="129"/>
    </location>
</feature>
<reference evidence="3" key="1">
    <citation type="submission" date="2016-10" db="EMBL/GenBank/DDBJ databases">
        <authorList>
            <person name="Varghese N."/>
            <person name="Submissions S."/>
        </authorList>
    </citation>
    <scope>NUCLEOTIDE SEQUENCE [LARGE SCALE GENOMIC DNA]</scope>
    <source>
        <strain evidence="3">CGMCC 1.10121</strain>
    </source>
</reference>
<sequence>MVDIQRILDELDAVAGTVYTLMTFVTSELVTMNSPDLNINFTDSIISVVGFDVTLALLLSVVSFGYIGVTNEFDPRDVNVVGQSMFVLGLSLTVLMHWVPQLHSAITGGIIGKVVYIIPMAALAGYAAYK</sequence>
<evidence type="ECO:0000256" key="1">
    <source>
        <dbReference type="SAM" id="Phobius"/>
    </source>
</evidence>
<organism evidence="2 3">
    <name type="scientific">Halogranum amylolyticum</name>
    <dbReference type="NCBI Taxonomy" id="660520"/>
    <lineage>
        <taxon>Archaea</taxon>
        <taxon>Methanobacteriati</taxon>
        <taxon>Methanobacteriota</taxon>
        <taxon>Stenosarchaea group</taxon>
        <taxon>Halobacteria</taxon>
        <taxon>Halobacteriales</taxon>
        <taxon>Haloferacaceae</taxon>
    </lineage>
</organism>
<dbReference type="EMBL" id="FODV01000009">
    <property type="protein sequence ID" value="SEO96155.1"/>
    <property type="molecule type" value="Genomic_DNA"/>
</dbReference>
<dbReference type="Pfam" id="PF26064">
    <property type="entry name" value="DUF8023"/>
    <property type="match status" value="1"/>
</dbReference>
<keyword evidence="1" id="KW-0812">Transmembrane</keyword>
<dbReference type="AlphaFoldDB" id="A0A1H8TZ66"/>
<evidence type="ECO:0000313" key="2">
    <source>
        <dbReference type="EMBL" id="SEO96155.1"/>
    </source>
</evidence>
<dbReference type="InterPro" id="IPR058336">
    <property type="entry name" value="VP3-like_halobact-type"/>
</dbReference>
<keyword evidence="3" id="KW-1185">Reference proteome</keyword>
<dbReference type="Proteomes" id="UP000199126">
    <property type="component" value="Unassembled WGS sequence"/>
</dbReference>
<keyword evidence="1" id="KW-0472">Membrane</keyword>
<protein>
    <submittedName>
        <fullName evidence="2">Uncharacterized protein</fullName>
    </submittedName>
</protein>